<dbReference type="EMBL" id="NHYE01005661">
    <property type="protein sequence ID" value="PPQ64861.1"/>
    <property type="molecule type" value="Genomic_DNA"/>
</dbReference>
<evidence type="ECO:0000259" key="1">
    <source>
        <dbReference type="Pfam" id="PF18718"/>
    </source>
</evidence>
<dbReference type="OrthoDB" id="2501483at2759"/>
<comment type="caution">
    <text evidence="3">The sequence shown here is derived from an EMBL/GenBank/DDBJ whole genome shotgun (WGS) entry which is preliminary data.</text>
</comment>
<evidence type="ECO:0000313" key="4">
    <source>
        <dbReference type="Proteomes" id="UP000284706"/>
    </source>
</evidence>
<proteinExistence type="predicted"/>
<organism evidence="3 4">
    <name type="scientific">Gymnopilus dilepis</name>
    <dbReference type="NCBI Taxonomy" id="231916"/>
    <lineage>
        <taxon>Eukaryota</taxon>
        <taxon>Fungi</taxon>
        <taxon>Dikarya</taxon>
        <taxon>Basidiomycota</taxon>
        <taxon>Agaricomycotina</taxon>
        <taxon>Agaricomycetes</taxon>
        <taxon>Agaricomycetidae</taxon>
        <taxon>Agaricales</taxon>
        <taxon>Agaricineae</taxon>
        <taxon>Hymenogastraceae</taxon>
        <taxon>Gymnopilus</taxon>
    </lineage>
</organism>
<dbReference type="AlphaFoldDB" id="A0A409VF34"/>
<evidence type="ECO:0008006" key="5">
    <source>
        <dbReference type="Google" id="ProtNLM"/>
    </source>
</evidence>
<dbReference type="STRING" id="231916.A0A409VF34"/>
<keyword evidence="4" id="KW-1185">Reference proteome</keyword>
<evidence type="ECO:0000313" key="3">
    <source>
        <dbReference type="EMBL" id="PPQ64861.1"/>
    </source>
</evidence>
<dbReference type="Proteomes" id="UP000284706">
    <property type="component" value="Unassembled WGS sequence"/>
</dbReference>
<dbReference type="InterPro" id="IPR041539">
    <property type="entry name" value="CxC5"/>
</dbReference>
<dbReference type="InParanoid" id="A0A409VF34"/>
<dbReference type="Pfam" id="PF18718">
    <property type="entry name" value="CxC5"/>
    <property type="match status" value="1"/>
</dbReference>
<gene>
    <name evidence="3" type="ORF">CVT26_002579</name>
</gene>
<dbReference type="InterPro" id="IPR040898">
    <property type="entry name" value="CxC6"/>
</dbReference>
<feature type="domain" description="CxC5 like cysteine cluster associated with KDZ" evidence="1">
    <location>
        <begin position="107"/>
        <end position="215"/>
    </location>
</feature>
<feature type="domain" description="CxC6 like cysteine cluster associated with KDZ" evidence="2">
    <location>
        <begin position="365"/>
        <end position="429"/>
    </location>
</feature>
<name>A0A409VF34_9AGAR</name>
<sequence>MDDVVALAYPELCDIPIQKILQFIRFASFGRGPIELIADDLHCPPKSLPEHMVAILAKVLGETSSVIKRLWIALKDEVWKHKAEIVGSEEEITLYNRYALPLGTSYNHIYPPVRTCQTTACPNFRASNDVRTLKEPRTYKATLFTLRQGTMPIYTTSLYCRGCNRRYHSNYSVHAQSNIRQYYPGVPSILQVSTHYFLTSDLLEFFTQCKSIGWCVIGVARRLSSSNAGYYSSLSSLSCARIYNESIGPLHAVVLNSPHAFAPAEVIRYSPPSSFIWQTSYELQDADVLNGFFLFSLLLDHAELGHALHLDHNAPSQKIRLKPALKERNVRMEGYGQEEYTHACDLCYIVSKDADGKEVKIQAAICDGNAIGHPCCAVHDCKDELVSHHARFCEPHSNLNQQCSVTDCLASVDSGFRTCSLPEHRALEAAYTEKGTSIFKLQQRLEKAMQGSNRTTSTECEGKPEVGNRRLKAYFGRRRTHNEQIIMRPCGVILSRATFYGSEAVSSVNVEPLSFVLSTS</sequence>
<dbReference type="Pfam" id="PF18721">
    <property type="entry name" value="CxC6"/>
    <property type="match status" value="1"/>
</dbReference>
<reference evidence="3 4" key="1">
    <citation type="journal article" date="2018" name="Evol. Lett.">
        <title>Horizontal gene cluster transfer increased hallucinogenic mushroom diversity.</title>
        <authorList>
            <person name="Reynolds H.T."/>
            <person name="Vijayakumar V."/>
            <person name="Gluck-Thaler E."/>
            <person name="Korotkin H.B."/>
            <person name="Matheny P.B."/>
            <person name="Slot J.C."/>
        </authorList>
    </citation>
    <scope>NUCLEOTIDE SEQUENCE [LARGE SCALE GENOMIC DNA]</scope>
    <source>
        <strain evidence="3 4">SRW20</strain>
    </source>
</reference>
<protein>
    <recommendedName>
        <fullName evidence="5">CxC5 like cysteine cluster associated with KDZ domain-containing protein</fullName>
    </recommendedName>
</protein>
<evidence type="ECO:0000259" key="2">
    <source>
        <dbReference type="Pfam" id="PF18721"/>
    </source>
</evidence>
<accession>A0A409VF34</accession>